<proteinExistence type="predicted"/>
<evidence type="ECO:0000256" key="1">
    <source>
        <dbReference type="SAM" id="MobiDB-lite"/>
    </source>
</evidence>
<dbReference type="AlphaFoldDB" id="A0A8T0R832"/>
<protein>
    <submittedName>
        <fullName evidence="2">Uncharacterized protein</fullName>
    </submittedName>
</protein>
<comment type="caution">
    <text evidence="2">The sequence shown here is derived from an EMBL/GenBank/DDBJ whole genome shotgun (WGS) entry which is preliminary data.</text>
</comment>
<reference evidence="2" key="1">
    <citation type="submission" date="2020-05" db="EMBL/GenBank/DDBJ databases">
        <title>WGS assembly of Panicum virgatum.</title>
        <authorList>
            <person name="Lovell J.T."/>
            <person name="Jenkins J."/>
            <person name="Shu S."/>
            <person name="Juenger T.E."/>
            <person name="Schmutz J."/>
        </authorList>
    </citation>
    <scope>NUCLEOTIDE SEQUENCE</scope>
    <source>
        <strain evidence="2">AP13</strain>
    </source>
</reference>
<evidence type="ECO:0000313" key="2">
    <source>
        <dbReference type="EMBL" id="KAG2581093.1"/>
    </source>
</evidence>
<dbReference type="EMBL" id="CM029047">
    <property type="protein sequence ID" value="KAG2581093.1"/>
    <property type="molecule type" value="Genomic_DNA"/>
</dbReference>
<gene>
    <name evidence="2" type="ORF">PVAP13_6KG003200</name>
</gene>
<accession>A0A8T0R832</accession>
<keyword evidence="3" id="KW-1185">Reference proteome</keyword>
<name>A0A8T0R832_PANVG</name>
<organism evidence="2 3">
    <name type="scientific">Panicum virgatum</name>
    <name type="common">Blackwell switchgrass</name>
    <dbReference type="NCBI Taxonomy" id="38727"/>
    <lineage>
        <taxon>Eukaryota</taxon>
        <taxon>Viridiplantae</taxon>
        <taxon>Streptophyta</taxon>
        <taxon>Embryophyta</taxon>
        <taxon>Tracheophyta</taxon>
        <taxon>Spermatophyta</taxon>
        <taxon>Magnoliopsida</taxon>
        <taxon>Liliopsida</taxon>
        <taxon>Poales</taxon>
        <taxon>Poaceae</taxon>
        <taxon>PACMAD clade</taxon>
        <taxon>Panicoideae</taxon>
        <taxon>Panicodae</taxon>
        <taxon>Paniceae</taxon>
        <taxon>Panicinae</taxon>
        <taxon>Panicum</taxon>
        <taxon>Panicum sect. Hiantes</taxon>
    </lineage>
</organism>
<feature type="region of interest" description="Disordered" evidence="1">
    <location>
        <begin position="1"/>
        <end position="50"/>
    </location>
</feature>
<evidence type="ECO:0000313" key="3">
    <source>
        <dbReference type="Proteomes" id="UP000823388"/>
    </source>
</evidence>
<sequence length="112" mass="12103">MTIVTSVPYPLHGPSSSSRRTIARRCTPRGDSRIQRGGHAQQQASLGAQPSPACAVFTDARSPVEVLSYPPAKSRCCRSAAPATQPWPWGVLDPVFFPVTKESAQLFQARVI</sequence>
<dbReference type="Proteomes" id="UP000823388">
    <property type="component" value="Chromosome 6K"/>
</dbReference>